<proteinExistence type="predicted"/>
<sequence length="340" mass="38233">MPLPQNLNVVLGAGVFGIVCAATLYVVERFKQDRRRHAMAKDLARLDTELSVLRRELDTLLATQRQKGLKRAKKTKKSESFASSEDYSSAVDADSSDLEFYDLSDDEGGASATEETDLVKIDAILETGGVSELEECLQQLQTLCLEAPENPELLWRLGKAHYRLFEKTDEKQHLDKGIEACSGALGLRPELANVHKWLAVLLGSRTKFQPLKEKILDGLKVKEHVEAALRLSPLDPVLHHMLGRFCYDMAELKWYERKVAAALAAELPPATYEEALGHFEQAQRLNESEWKKNLLFVAKCKLNLGLVEEGVRVLRAVKTDNGADDEDDREVKELLKKHSR</sequence>
<keyword evidence="4" id="KW-0677">Repeat</keyword>
<dbReference type="STRING" id="7070.D2A658"/>
<evidence type="ECO:0000256" key="9">
    <source>
        <dbReference type="SAM" id="Phobius"/>
    </source>
</evidence>
<dbReference type="InParanoid" id="D2A658"/>
<dbReference type="PANTHER" id="PTHR16056">
    <property type="entry name" value="REGULATOR OF MICROTUBULE DYNAMICS PROTEIN"/>
    <property type="match status" value="1"/>
</dbReference>
<dbReference type="GO" id="GO:0005739">
    <property type="term" value="C:mitochondrion"/>
    <property type="evidence" value="ECO:0000318"/>
    <property type="project" value="GO_Central"/>
</dbReference>
<dbReference type="GO" id="GO:0008017">
    <property type="term" value="F:microtubule binding"/>
    <property type="evidence" value="ECO:0000318"/>
    <property type="project" value="GO_Central"/>
</dbReference>
<evidence type="ECO:0000256" key="7">
    <source>
        <dbReference type="ARBA" id="ARBA00039966"/>
    </source>
</evidence>
<evidence type="ECO:0000256" key="2">
    <source>
        <dbReference type="ARBA" id="ARBA00011375"/>
    </source>
</evidence>
<dbReference type="Proteomes" id="UP000007266">
    <property type="component" value="Linkage group 6"/>
</dbReference>
<dbReference type="OMA" id="NSEWVEN"/>
<keyword evidence="9" id="KW-0472">Membrane</keyword>
<dbReference type="eggNOG" id="ENOG502QS2U">
    <property type="taxonomic scope" value="Eukaryota"/>
</dbReference>
<evidence type="ECO:0000256" key="3">
    <source>
        <dbReference type="ARBA" id="ARBA00022490"/>
    </source>
</evidence>
<reference evidence="10 11" key="2">
    <citation type="journal article" date="2010" name="Nucleic Acids Res.">
        <title>BeetleBase in 2010: revisions to provide comprehensive genomic information for Tribolium castaneum.</title>
        <authorList>
            <person name="Kim H.S."/>
            <person name="Murphy T."/>
            <person name="Xia J."/>
            <person name="Caragea D."/>
            <person name="Park Y."/>
            <person name="Beeman R.W."/>
            <person name="Lorenzen M.D."/>
            <person name="Butcher S."/>
            <person name="Manak J.R."/>
            <person name="Brown S.J."/>
        </authorList>
    </citation>
    <scope>GENOME REANNOTATION</scope>
    <source>
        <strain evidence="10 11">Georgia GA2</strain>
    </source>
</reference>
<comment type="subcellular location">
    <subcellularLocation>
        <location evidence="1">Cytoplasm</location>
        <location evidence="1">Cytoskeleton</location>
    </subcellularLocation>
</comment>
<keyword evidence="9" id="KW-0812">Transmembrane</keyword>
<evidence type="ECO:0000256" key="5">
    <source>
        <dbReference type="ARBA" id="ARBA00022803"/>
    </source>
</evidence>
<feature type="transmembrane region" description="Helical" evidence="9">
    <location>
        <begin position="6"/>
        <end position="27"/>
    </location>
</feature>
<dbReference type="OrthoDB" id="512473at2759"/>
<evidence type="ECO:0000256" key="4">
    <source>
        <dbReference type="ARBA" id="ARBA00022737"/>
    </source>
</evidence>
<keyword evidence="6" id="KW-0206">Cytoskeleton</keyword>
<dbReference type="EMBL" id="KQ971346">
    <property type="protein sequence ID" value="EFA04976.1"/>
    <property type="molecule type" value="Genomic_DNA"/>
</dbReference>
<dbReference type="Pfam" id="PF21033">
    <property type="entry name" value="RMD1-3"/>
    <property type="match status" value="1"/>
</dbReference>
<keyword evidence="3" id="KW-0963">Cytoplasm</keyword>
<evidence type="ECO:0000256" key="8">
    <source>
        <dbReference type="ARBA" id="ARBA00041958"/>
    </source>
</evidence>
<organism evidence="10 11">
    <name type="scientific">Tribolium castaneum</name>
    <name type="common">Red flour beetle</name>
    <dbReference type="NCBI Taxonomy" id="7070"/>
    <lineage>
        <taxon>Eukaryota</taxon>
        <taxon>Metazoa</taxon>
        <taxon>Ecdysozoa</taxon>
        <taxon>Arthropoda</taxon>
        <taxon>Hexapoda</taxon>
        <taxon>Insecta</taxon>
        <taxon>Pterygota</taxon>
        <taxon>Neoptera</taxon>
        <taxon>Endopterygota</taxon>
        <taxon>Coleoptera</taxon>
        <taxon>Polyphaga</taxon>
        <taxon>Cucujiformia</taxon>
        <taxon>Tenebrionidae</taxon>
        <taxon>Tenebrionidae incertae sedis</taxon>
        <taxon>Tribolium</taxon>
    </lineage>
</organism>
<dbReference type="KEGG" id="tca:662158"/>
<evidence type="ECO:0000256" key="6">
    <source>
        <dbReference type="ARBA" id="ARBA00023212"/>
    </source>
</evidence>
<dbReference type="PANTHER" id="PTHR16056:SF16">
    <property type="entry name" value="REGULATOR OF MICROTUBULE DYNAMICS PROTEIN 1"/>
    <property type="match status" value="1"/>
</dbReference>
<evidence type="ECO:0000256" key="1">
    <source>
        <dbReference type="ARBA" id="ARBA00004245"/>
    </source>
</evidence>
<dbReference type="GO" id="GO:0097431">
    <property type="term" value="C:mitotic spindle pole"/>
    <property type="evidence" value="ECO:0000318"/>
    <property type="project" value="GO_Central"/>
</dbReference>
<dbReference type="Gene3D" id="1.25.40.10">
    <property type="entry name" value="Tetratricopeptide repeat domain"/>
    <property type="match status" value="1"/>
</dbReference>
<dbReference type="SUPFAM" id="SSF48452">
    <property type="entry name" value="TPR-like"/>
    <property type="match status" value="1"/>
</dbReference>
<keyword evidence="5" id="KW-0802">TPR repeat</keyword>
<evidence type="ECO:0000313" key="11">
    <source>
        <dbReference type="Proteomes" id="UP000007266"/>
    </source>
</evidence>
<comment type="subunit">
    <text evidence="2">Interacts with microtubules.</text>
</comment>
<dbReference type="HOGENOM" id="CLU_046369_0_1_1"/>
<dbReference type="InterPro" id="IPR049039">
    <property type="entry name" value="RMD1-3_a_helical_rpt"/>
</dbReference>
<name>D2A658_TRICA</name>
<evidence type="ECO:0000313" key="10">
    <source>
        <dbReference type="EMBL" id="EFA04976.1"/>
    </source>
</evidence>
<keyword evidence="11" id="KW-1185">Reference proteome</keyword>
<dbReference type="PhylomeDB" id="D2A658"/>
<accession>D2A658</accession>
<protein>
    <recommendedName>
        <fullName evidence="7">Regulator of microtubule dynamics protein 1</fullName>
    </recommendedName>
    <alternativeName>
        <fullName evidence="8">Protein FAM82B</fullName>
    </alternativeName>
</protein>
<dbReference type="InterPro" id="IPR011990">
    <property type="entry name" value="TPR-like_helical_dom_sf"/>
</dbReference>
<dbReference type="GO" id="GO:0005876">
    <property type="term" value="C:spindle microtubule"/>
    <property type="evidence" value="ECO:0000318"/>
    <property type="project" value="GO_Central"/>
</dbReference>
<gene>
    <name evidence="10" type="primary">AUGUSTUS-3.0.2_15054</name>
    <name evidence="10" type="ORF">TcasGA2_TC015054</name>
</gene>
<dbReference type="AlphaFoldDB" id="D2A658"/>
<keyword evidence="9" id="KW-1133">Transmembrane helix</keyword>
<dbReference type="GO" id="GO:0005737">
    <property type="term" value="C:cytoplasm"/>
    <property type="evidence" value="ECO:0000318"/>
    <property type="project" value="GO_Central"/>
</dbReference>
<reference evidence="10 11" key="1">
    <citation type="journal article" date="2008" name="Nature">
        <title>The genome of the model beetle and pest Tribolium castaneum.</title>
        <authorList>
            <consortium name="Tribolium Genome Sequencing Consortium"/>
            <person name="Richards S."/>
            <person name="Gibbs R.A."/>
            <person name="Weinstock G.M."/>
            <person name="Brown S.J."/>
            <person name="Denell R."/>
            <person name="Beeman R.W."/>
            <person name="Gibbs R."/>
            <person name="Beeman R.W."/>
            <person name="Brown S.J."/>
            <person name="Bucher G."/>
            <person name="Friedrich M."/>
            <person name="Grimmelikhuijzen C.J."/>
            <person name="Klingler M."/>
            <person name="Lorenzen M."/>
            <person name="Richards S."/>
            <person name="Roth S."/>
            <person name="Schroder R."/>
            <person name="Tautz D."/>
            <person name="Zdobnov E.M."/>
            <person name="Muzny D."/>
            <person name="Gibbs R.A."/>
            <person name="Weinstock G.M."/>
            <person name="Attaway T."/>
            <person name="Bell S."/>
            <person name="Buhay C.J."/>
            <person name="Chandrabose M.N."/>
            <person name="Chavez D."/>
            <person name="Clerk-Blankenburg K.P."/>
            <person name="Cree A."/>
            <person name="Dao M."/>
            <person name="Davis C."/>
            <person name="Chacko J."/>
            <person name="Dinh H."/>
            <person name="Dugan-Rocha S."/>
            <person name="Fowler G."/>
            <person name="Garner T.T."/>
            <person name="Garnes J."/>
            <person name="Gnirke A."/>
            <person name="Hawes A."/>
            <person name="Hernandez J."/>
            <person name="Hines S."/>
            <person name="Holder M."/>
            <person name="Hume J."/>
            <person name="Jhangiani S.N."/>
            <person name="Joshi V."/>
            <person name="Khan Z.M."/>
            <person name="Jackson L."/>
            <person name="Kovar C."/>
            <person name="Kowis A."/>
            <person name="Lee S."/>
            <person name="Lewis L.R."/>
            <person name="Margolis J."/>
            <person name="Morgan M."/>
            <person name="Nazareth L.V."/>
            <person name="Nguyen N."/>
            <person name="Okwuonu G."/>
            <person name="Parker D."/>
            <person name="Richards S."/>
            <person name="Ruiz S.J."/>
            <person name="Santibanez J."/>
            <person name="Savard J."/>
            <person name="Scherer S.E."/>
            <person name="Schneider B."/>
            <person name="Sodergren E."/>
            <person name="Tautz D."/>
            <person name="Vattahil S."/>
            <person name="Villasana D."/>
            <person name="White C.S."/>
            <person name="Wright R."/>
            <person name="Park Y."/>
            <person name="Beeman R.W."/>
            <person name="Lord J."/>
            <person name="Oppert B."/>
            <person name="Lorenzen M."/>
            <person name="Brown S."/>
            <person name="Wang L."/>
            <person name="Savard J."/>
            <person name="Tautz D."/>
            <person name="Richards S."/>
            <person name="Weinstock G."/>
            <person name="Gibbs R.A."/>
            <person name="Liu Y."/>
            <person name="Worley K."/>
            <person name="Weinstock G."/>
            <person name="Elsik C.G."/>
            <person name="Reese J.T."/>
            <person name="Elhaik E."/>
            <person name="Landan G."/>
            <person name="Graur D."/>
            <person name="Arensburger P."/>
            <person name="Atkinson P."/>
            <person name="Beeman R.W."/>
            <person name="Beidler J."/>
            <person name="Brown S.J."/>
            <person name="Demuth J.P."/>
            <person name="Drury D.W."/>
            <person name="Du Y.Z."/>
            <person name="Fujiwara H."/>
            <person name="Lorenzen M."/>
            <person name="Maselli V."/>
            <person name="Osanai M."/>
            <person name="Park Y."/>
            <person name="Robertson H.M."/>
            <person name="Tu Z."/>
            <person name="Wang J.J."/>
            <person name="Wang S."/>
            <person name="Richards S."/>
            <person name="Song H."/>
            <person name="Zhang L."/>
            <person name="Sodergren E."/>
            <person name="Werner D."/>
            <person name="Stanke M."/>
            <person name="Morgenstern B."/>
            <person name="Solovyev V."/>
            <person name="Kosarev P."/>
            <person name="Brown G."/>
            <person name="Chen H.C."/>
            <person name="Ermolaeva O."/>
            <person name="Hlavina W."/>
            <person name="Kapustin Y."/>
            <person name="Kiryutin B."/>
            <person name="Kitts P."/>
            <person name="Maglott D."/>
            <person name="Pruitt K."/>
            <person name="Sapojnikov V."/>
            <person name="Souvorov A."/>
            <person name="Mackey A.J."/>
            <person name="Waterhouse R.M."/>
            <person name="Wyder S."/>
            <person name="Zdobnov E.M."/>
            <person name="Zdobnov E.M."/>
            <person name="Wyder S."/>
            <person name="Kriventseva E.V."/>
            <person name="Kadowaki T."/>
            <person name="Bork P."/>
            <person name="Aranda M."/>
            <person name="Bao R."/>
            <person name="Beermann A."/>
            <person name="Berns N."/>
            <person name="Bolognesi R."/>
            <person name="Bonneton F."/>
            <person name="Bopp D."/>
            <person name="Brown S.J."/>
            <person name="Bucher G."/>
            <person name="Butts T."/>
            <person name="Chaumot A."/>
            <person name="Denell R.E."/>
            <person name="Ferrier D.E."/>
            <person name="Friedrich M."/>
            <person name="Gordon C.M."/>
            <person name="Jindra M."/>
            <person name="Klingler M."/>
            <person name="Lan Q."/>
            <person name="Lattorff H.M."/>
            <person name="Laudet V."/>
            <person name="von Levetsow C."/>
            <person name="Liu Z."/>
            <person name="Lutz R."/>
            <person name="Lynch J.A."/>
            <person name="da Fonseca R.N."/>
            <person name="Posnien N."/>
            <person name="Reuter R."/>
            <person name="Roth S."/>
            <person name="Savard J."/>
            <person name="Schinko J.B."/>
            <person name="Schmitt C."/>
            <person name="Schoppmeier M."/>
            <person name="Schroder R."/>
            <person name="Shippy T.D."/>
            <person name="Simonnet F."/>
            <person name="Marques-Souza H."/>
            <person name="Tautz D."/>
            <person name="Tomoyasu Y."/>
            <person name="Trauner J."/>
            <person name="Van der Zee M."/>
            <person name="Vervoort M."/>
            <person name="Wittkopp N."/>
            <person name="Wimmer E.A."/>
            <person name="Yang X."/>
            <person name="Jones A.K."/>
            <person name="Sattelle D.B."/>
            <person name="Ebert P.R."/>
            <person name="Nelson D."/>
            <person name="Scott J.G."/>
            <person name="Beeman R.W."/>
            <person name="Muthukrishnan S."/>
            <person name="Kramer K.J."/>
            <person name="Arakane Y."/>
            <person name="Beeman R.W."/>
            <person name="Zhu Q."/>
            <person name="Hogenkamp D."/>
            <person name="Dixit R."/>
            <person name="Oppert B."/>
            <person name="Jiang H."/>
            <person name="Zou Z."/>
            <person name="Marshall J."/>
            <person name="Elpidina E."/>
            <person name="Vinokurov K."/>
            <person name="Oppert C."/>
            <person name="Zou Z."/>
            <person name="Evans J."/>
            <person name="Lu Z."/>
            <person name="Zhao P."/>
            <person name="Sumathipala N."/>
            <person name="Altincicek B."/>
            <person name="Vilcinskas A."/>
            <person name="Williams M."/>
            <person name="Hultmark D."/>
            <person name="Hetru C."/>
            <person name="Jiang H."/>
            <person name="Grimmelikhuijzen C.J."/>
            <person name="Hauser F."/>
            <person name="Cazzamali G."/>
            <person name="Williamson M."/>
            <person name="Park Y."/>
            <person name="Li B."/>
            <person name="Tanaka Y."/>
            <person name="Predel R."/>
            <person name="Neupert S."/>
            <person name="Schachtner J."/>
            <person name="Verleyen P."/>
            <person name="Raible F."/>
            <person name="Bork P."/>
            <person name="Friedrich M."/>
            <person name="Walden K.K."/>
            <person name="Robertson H.M."/>
            <person name="Angeli S."/>
            <person name="Foret S."/>
            <person name="Bucher G."/>
            <person name="Schuetz S."/>
            <person name="Maleszka R."/>
            <person name="Wimmer E.A."/>
            <person name="Beeman R.W."/>
            <person name="Lorenzen M."/>
            <person name="Tomoyasu Y."/>
            <person name="Miller S.C."/>
            <person name="Grossmann D."/>
            <person name="Bucher G."/>
        </authorList>
    </citation>
    <scope>NUCLEOTIDE SEQUENCE [LARGE SCALE GENOMIC DNA]</scope>
    <source>
        <strain evidence="10 11">Georgia GA2</strain>
    </source>
</reference>